<dbReference type="Proteomes" id="UP000068447">
    <property type="component" value="Chromosome"/>
</dbReference>
<accession>A0A0U3B1N9</accession>
<protein>
    <recommendedName>
        <fullName evidence="1">Solute-binding protein family 3/N-terminal domain-containing protein</fullName>
    </recommendedName>
</protein>
<evidence type="ECO:0000313" key="3">
    <source>
        <dbReference type="Proteomes" id="UP000068447"/>
    </source>
</evidence>
<dbReference type="Pfam" id="PF00497">
    <property type="entry name" value="SBP_bac_3"/>
    <property type="match status" value="1"/>
</dbReference>
<dbReference type="EMBL" id="CP013650">
    <property type="protein sequence ID" value="ALT00320.1"/>
    <property type="molecule type" value="Genomic_DNA"/>
</dbReference>
<evidence type="ECO:0000313" key="2">
    <source>
        <dbReference type="EMBL" id="ALT00320.1"/>
    </source>
</evidence>
<evidence type="ECO:0000259" key="1">
    <source>
        <dbReference type="Pfam" id="PF00497"/>
    </source>
</evidence>
<dbReference type="OrthoDB" id="8454826at2"/>
<gene>
    <name evidence="2" type="ORF">AT746_04285</name>
</gene>
<name>A0A0U3B1N9_9ALTE</name>
<reference evidence="2 3" key="1">
    <citation type="submission" date="2015-12" db="EMBL/GenBank/DDBJ databases">
        <title>Complete genome of Lacimicrobium alkaliphilum KCTC 32984.</title>
        <authorList>
            <person name="Kim S.-G."/>
            <person name="Lee Y.-J."/>
        </authorList>
    </citation>
    <scope>NUCLEOTIDE SEQUENCE [LARGE SCALE GENOMIC DNA]</scope>
    <source>
        <strain evidence="2 3">YelD216</strain>
    </source>
</reference>
<keyword evidence="3" id="KW-1185">Reference proteome</keyword>
<dbReference type="Gene3D" id="3.40.190.10">
    <property type="entry name" value="Periplasmic binding protein-like II"/>
    <property type="match status" value="2"/>
</dbReference>
<dbReference type="InterPro" id="IPR001638">
    <property type="entry name" value="Solute-binding_3/MltF_N"/>
</dbReference>
<dbReference type="SUPFAM" id="SSF53850">
    <property type="entry name" value="Periplasmic binding protein-like II"/>
    <property type="match status" value="1"/>
</dbReference>
<dbReference type="AlphaFoldDB" id="A0A0U3B1N9"/>
<sequence length="195" mass="21984">MTDAISRHVDIDFKTVNFPAKRAQKAMKDGLIDLEFISLEWLPGGEAGEAYVVSEPLFEVNEYIVTLQGNQHLFPNRQAYYGRTLGTIAGYYYFDDDKFQREDFLTESLLIQGLKRDRFKGAILERETAKFWASVHKADIAFATLHTEGVLRIRLQKDKAHWLALINQGIAAIKASGELADILEGHGIDPAVVVE</sequence>
<feature type="domain" description="Solute-binding protein family 3/N-terminal" evidence="1">
    <location>
        <begin position="3"/>
        <end position="184"/>
    </location>
</feature>
<proteinExistence type="predicted"/>
<organism evidence="2 3">
    <name type="scientific">Lacimicrobium alkaliphilum</name>
    <dbReference type="NCBI Taxonomy" id="1526571"/>
    <lineage>
        <taxon>Bacteria</taxon>
        <taxon>Pseudomonadati</taxon>
        <taxon>Pseudomonadota</taxon>
        <taxon>Gammaproteobacteria</taxon>
        <taxon>Alteromonadales</taxon>
        <taxon>Alteromonadaceae</taxon>
        <taxon>Lacimicrobium</taxon>
    </lineage>
</organism>
<dbReference type="KEGG" id="lal:AT746_04285"/>